<proteinExistence type="predicted"/>
<reference evidence="7" key="1">
    <citation type="journal article" date="2014" name="Front. Microbiol.">
        <title>High frequency of phylogenetically diverse reductive dehalogenase-homologous genes in deep subseafloor sedimentary metagenomes.</title>
        <authorList>
            <person name="Kawai M."/>
            <person name="Futagami T."/>
            <person name="Toyoda A."/>
            <person name="Takaki Y."/>
            <person name="Nishi S."/>
            <person name="Hori S."/>
            <person name="Arai W."/>
            <person name="Tsubouchi T."/>
            <person name="Morono Y."/>
            <person name="Uchiyama I."/>
            <person name="Ito T."/>
            <person name="Fujiyama A."/>
            <person name="Inagaki F."/>
            <person name="Takami H."/>
        </authorList>
    </citation>
    <scope>NUCLEOTIDE SEQUENCE</scope>
    <source>
        <strain evidence="7">Expedition CK06-06</strain>
    </source>
</reference>
<comment type="subcellular location">
    <subcellularLocation>
        <location evidence="1">Membrane</location>
        <topology evidence="1">Multi-pass membrane protein</topology>
    </subcellularLocation>
</comment>
<dbReference type="AlphaFoldDB" id="X1G868"/>
<dbReference type="GO" id="GO:0016020">
    <property type="term" value="C:membrane"/>
    <property type="evidence" value="ECO:0007669"/>
    <property type="project" value="UniProtKB-SubCell"/>
</dbReference>
<sequence length="158" mass="18240">MGESEFTDIRSIDHRVFQIRAAWEMFLDNPLLGVGFGGFREHYSDYSPFYDSRSVAHNVFMNSIAEMGVFGGLATLMIYVFVIRDLWRARNKQTAHNTRTIDFMLALVIGVNIVNALLHGKYFSREMFIVFAWALIAADLLRQEEEPRTIYQDGFVKS</sequence>
<feature type="transmembrane region" description="Helical" evidence="5">
    <location>
        <begin position="59"/>
        <end position="82"/>
    </location>
</feature>
<keyword evidence="3 5" id="KW-1133">Transmembrane helix</keyword>
<keyword evidence="4 5" id="KW-0472">Membrane</keyword>
<dbReference type="EMBL" id="BARU01008418">
    <property type="protein sequence ID" value="GAH40995.1"/>
    <property type="molecule type" value="Genomic_DNA"/>
</dbReference>
<feature type="domain" description="O-antigen ligase-related" evidence="6">
    <location>
        <begin position="10"/>
        <end position="74"/>
    </location>
</feature>
<dbReference type="PANTHER" id="PTHR37422:SF23">
    <property type="entry name" value="TEICHURONIC ACID BIOSYNTHESIS PROTEIN TUAE"/>
    <property type="match status" value="1"/>
</dbReference>
<name>X1G868_9ZZZZ</name>
<dbReference type="PANTHER" id="PTHR37422">
    <property type="entry name" value="TEICHURONIC ACID BIOSYNTHESIS PROTEIN TUAE"/>
    <property type="match status" value="1"/>
</dbReference>
<feature type="transmembrane region" description="Helical" evidence="5">
    <location>
        <begin position="103"/>
        <end position="120"/>
    </location>
</feature>
<evidence type="ECO:0000256" key="3">
    <source>
        <dbReference type="ARBA" id="ARBA00022989"/>
    </source>
</evidence>
<accession>X1G868</accession>
<evidence type="ECO:0000256" key="1">
    <source>
        <dbReference type="ARBA" id="ARBA00004141"/>
    </source>
</evidence>
<keyword evidence="2 5" id="KW-0812">Transmembrane</keyword>
<evidence type="ECO:0000259" key="6">
    <source>
        <dbReference type="Pfam" id="PF04932"/>
    </source>
</evidence>
<evidence type="ECO:0000256" key="2">
    <source>
        <dbReference type="ARBA" id="ARBA00022692"/>
    </source>
</evidence>
<organism evidence="7">
    <name type="scientific">marine sediment metagenome</name>
    <dbReference type="NCBI Taxonomy" id="412755"/>
    <lineage>
        <taxon>unclassified sequences</taxon>
        <taxon>metagenomes</taxon>
        <taxon>ecological metagenomes</taxon>
    </lineage>
</organism>
<comment type="caution">
    <text evidence="7">The sequence shown here is derived from an EMBL/GenBank/DDBJ whole genome shotgun (WGS) entry which is preliminary data.</text>
</comment>
<protein>
    <recommendedName>
        <fullName evidence="6">O-antigen ligase-related domain-containing protein</fullName>
    </recommendedName>
</protein>
<gene>
    <name evidence="7" type="ORF">S03H2_16477</name>
</gene>
<dbReference type="InterPro" id="IPR051533">
    <property type="entry name" value="WaaL-like"/>
</dbReference>
<dbReference type="InterPro" id="IPR007016">
    <property type="entry name" value="O-antigen_ligase-rel_domated"/>
</dbReference>
<evidence type="ECO:0000313" key="7">
    <source>
        <dbReference type="EMBL" id="GAH40995.1"/>
    </source>
</evidence>
<dbReference type="Pfam" id="PF04932">
    <property type="entry name" value="Wzy_C"/>
    <property type="match status" value="1"/>
</dbReference>
<evidence type="ECO:0000256" key="5">
    <source>
        <dbReference type="SAM" id="Phobius"/>
    </source>
</evidence>
<evidence type="ECO:0000256" key="4">
    <source>
        <dbReference type="ARBA" id="ARBA00023136"/>
    </source>
</evidence>